<name>A0ABT6H4E9_9BACI</name>
<reference evidence="2 3" key="1">
    <citation type="submission" date="2023-04" db="EMBL/GenBank/DDBJ databases">
        <title>Ectobacillus antri isolated from activated sludge.</title>
        <authorList>
            <person name="Yan P."/>
            <person name="Liu X."/>
        </authorList>
    </citation>
    <scope>NUCLEOTIDE SEQUENCE [LARGE SCALE GENOMIC DNA]</scope>
    <source>
        <strain evidence="2 3">C18H</strain>
    </source>
</reference>
<gene>
    <name evidence="2" type="ORF">P6P90_04590</name>
</gene>
<dbReference type="Pfam" id="PF06691">
    <property type="entry name" value="DUF1189"/>
    <property type="match status" value="1"/>
</dbReference>
<evidence type="ECO:0000313" key="2">
    <source>
        <dbReference type="EMBL" id="MDG5753276.1"/>
    </source>
</evidence>
<comment type="caution">
    <text evidence="2">The sequence shown here is derived from an EMBL/GenBank/DDBJ whole genome shotgun (WGS) entry which is preliminary data.</text>
</comment>
<protein>
    <submittedName>
        <fullName evidence="2">DUF1189 domain-containing protein</fullName>
    </submittedName>
</protein>
<feature type="transmembrane region" description="Helical" evidence="1">
    <location>
        <begin position="223"/>
        <end position="244"/>
    </location>
</feature>
<evidence type="ECO:0000313" key="3">
    <source>
        <dbReference type="Proteomes" id="UP001218246"/>
    </source>
</evidence>
<sequence>MSIFTQLVKSIYSPKDIARFRFQKVGKTILYILLLSLLATIPETTQFGTMLKQQFSQLQNMVTSELPDFTIENGELRANISEPIIKEDETFTFLFDPNTTEYKSDALNGLYILQDRAITVSAGQVQTYTYDTFKEWTVTKEDIETFLSRVKSMYPIALFIIGFFLFLVNAFTTFIGVTFVAFIGNILARSLQRPMQYKQAWTLTAYSFTLPTVFFIIMDSLRIHVSAHLFVFLFTAIFVLYLTIKEIPPKK</sequence>
<dbReference type="Proteomes" id="UP001218246">
    <property type="component" value="Unassembled WGS sequence"/>
</dbReference>
<keyword evidence="1" id="KW-0472">Membrane</keyword>
<dbReference type="EMBL" id="JARULN010000002">
    <property type="protein sequence ID" value="MDG5753276.1"/>
    <property type="molecule type" value="Genomic_DNA"/>
</dbReference>
<feature type="transmembrane region" description="Helical" evidence="1">
    <location>
        <begin position="29"/>
        <end position="51"/>
    </location>
</feature>
<keyword evidence="1" id="KW-0812">Transmembrane</keyword>
<evidence type="ECO:0000256" key="1">
    <source>
        <dbReference type="SAM" id="Phobius"/>
    </source>
</evidence>
<dbReference type="InterPro" id="IPR009574">
    <property type="entry name" value="DUF1189"/>
</dbReference>
<feature type="transmembrane region" description="Helical" evidence="1">
    <location>
        <begin position="200"/>
        <end position="217"/>
    </location>
</feature>
<keyword evidence="3" id="KW-1185">Reference proteome</keyword>
<accession>A0ABT6H4E9</accession>
<feature type="transmembrane region" description="Helical" evidence="1">
    <location>
        <begin position="156"/>
        <end position="188"/>
    </location>
</feature>
<keyword evidence="1" id="KW-1133">Transmembrane helix</keyword>
<proteinExistence type="predicted"/>
<organism evidence="2 3">
    <name type="scientific">Ectobacillus antri</name>
    <dbReference type="NCBI Taxonomy" id="2486280"/>
    <lineage>
        <taxon>Bacteria</taxon>
        <taxon>Bacillati</taxon>
        <taxon>Bacillota</taxon>
        <taxon>Bacilli</taxon>
        <taxon>Bacillales</taxon>
        <taxon>Bacillaceae</taxon>
        <taxon>Ectobacillus</taxon>
    </lineage>
</organism>
<dbReference type="RefSeq" id="WP_124563379.1">
    <property type="nucleotide sequence ID" value="NZ_JARRRY010000001.1"/>
</dbReference>